<dbReference type="EMBL" id="JAAGSC010000040">
    <property type="protein sequence ID" value="NDY95643.1"/>
    <property type="molecule type" value="Genomic_DNA"/>
</dbReference>
<gene>
    <name evidence="2" type="ORF">G3I74_07885</name>
</gene>
<reference evidence="2 3" key="1">
    <citation type="submission" date="2020-02" db="EMBL/GenBank/DDBJ databases">
        <authorList>
            <person name="Zhang X.-Y."/>
        </authorList>
    </citation>
    <scope>NUCLEOTIDE SEQUENCE [LARGE SCALE GENOMIC DNA]</scope>
    <source>
        <strain evidence="2 3">C33</strain>
    </source>
</reference>
<feature type="compositionally biased region" description="Low complexity" evidence="1">
    <location>
        <begin position="42"/>
        <end position="60"/>
    </location>
</feature>
<keyword evidence="3" id="KW-1185">Reference proteome</keyword>
<protein>
    <submittedName>
        <fullName evidence="2">DUF3306 domain-containing protein</fullName>
    </submittedName>
</protein>
<sequence length="227" mass="25018">MTEDEGFLQRWSRRKQSALRDDEVSEDESQTPGADEEAGLIEPSAEEASSAELEAGSASEAELEPEPPGDEDMPPLESIDESGSVAAFLSPRVSEGLRRAALRRLFRQPKYNVVDMLDDYAEDYSKPVALGSVVTADMRYRAEQAAKRMERKLKESLADKDEEGESVAATDVNTEAPAEPIPRTGEETMASAGDRPETTDGLTDDRHESRDDDRDDDLNDNPDRRPG</sequence>
<feature type="region of interest" description="Disordered" evidence="1">
    <location>
        <begin position="152"/>
        <end position="227"/>
    </location>
</feature>
<feature type="compositionally biased region" description="Acidic residues" evidence="1">
    <location>
        <begin position="23"/>
        <end position="39"/>
    </location>
</feature>
<dbReference type="RefSeq" id="WP_164211038.1">
    <property type="nucleotide sequence ID" value="NZ_JAAGSC010000040.1"/>
</dbReference>
<evidence type="ECO:0000313" key="2">
    <source>
        <dbReference type="EMBL" id="NDY95643.1"/>
    </source>
</evidence>
<proteinExistence type="predicted"/>
<name>A0A845UUX6_9GAMM</name>
<organism evidence="2 3">
    <name type="scientific">Wenzhouxiangella limi</name>
    <dbReference type="NCBI Taxonomy" id="2707351"/>
    <lineage>
        <taxon>Bacteria</taxon>
        <taxon>Pseudomonadati</taxon>
        <taxon>Pseudomonadota</taxon>
        <taxon>Gammaproteobacteria</taxon>
        <taxon>Chromatiales</taxon>
        <taxon>Wenzhouxiangellaceae</taxon>
        <taxon>Wenzhouxiangella</taxon>
    </lineage>
</organism>
<evidence type="ECO:0000256" key="1">
    <source>
        <dbReference type="SAM" id="MobiDB-lite"/>
    </source>
</evidence>
<evidence type="ECO:0000313" key="3">
    <source>
        <dbReference type="Proteomes" id="UP000484885"/>
    </source>
</evidence>
<dbReference type="InterPro" id="IPR021735">
    <property type="entry name" value="DUF3306"/>
</dbReference>
<dbReference type="AlphaFoldDB" id="A0A845UUX6"/>
<feature type="region of interest" description="Disordered" evidence="1">
    <location>
        <begin position="1"/>
        <end position="84"/>
    </location>
</feature>
<dbReference type="Proteomes" id="UP000484885">
    <property type="component" value="Unassembled WGS sequence"/>
</dbReference>
<feature type="compositionally biased region" description="Acidic residues" evidence="1">
    <location>
        <begin position="61"/>
        <end position="80"/>
    </location>
</feature>
<feature type="compositionally biased region" description="Basic and acidic residues" evidence="1">
    <location>
        <begin position="194"/>
        <end position="212"/>
    </location>
</feature>
<accession>A0A845UUX6</accession>
<dbReference type="Pfam" id="PF11748">
    <property type="entry name" value="DUF3306"/>
    <property type="match status" value="1"/>
</dbReference>
<comment type="caution">
    <text evidence="2">The sequence shown here is derived from an EMBL/GenBank/DDBJ whole genome shotgun (WGS) entry which is preliminary data.</text>
</comment>